<evidence type="ECO:0000256" key="6">
    <source>
        <dbReference type="ARBA" id="ARBA00023136"/>
    </source>
</evidence>
<evidence type="ECO:0000256" key="1">
    <source>
        <dbReference type="ARBA" id="ARBA00004141"/>
    </source>
</evidence>
<dbReference type="Gene3D" id="1.10.3080.10">
    <property type="entry name" value="Clc chloride channel"/>
    <property type="match status" value="1"/>
</dbReference>
<sequence length="445" mass="45311">MAEQQAVPADSPVPAREITVTCVLAIIAGAVIGFIGGAFRWCLAVAEEWRVHMLHWAHGLPGPSWLIPVGITALCAASAALIVRPIPLAAGSGVQHVEAVARGEAEPPRLLVLPAKFFGGLLAMGSGLVLGREGPIVHMGAVVGAESARRARTSDGHVRLLQTSVSGAGLAVAFNAPIGGALFVFEEVTRAFRFRTVVPVLLSVAVGVACSRLILGDRPDFDVGPLDPPSITLLPVFVVFGLLTGLFGAVYNRLVMRLLATSDALRSVSPIAKAAVIGGMIGLVSVVAPLAAGGGDTVSQHLVSGGTIALPMMAWLVVVRFVAGPLSYAAGTPGGLFAPLLALGALWGVLYARVAETLIPGIDSSLAVPMVIVGMAALFSASVRAPLTGIALVVEMTGTTSVTVPMLLASAGAVVVAHLVGAAPIYDSLRARMLASSSPPNHGPV</sequence>
<dbReference type="InterPro" id="IPR014743">
    <property type="entry name" value="Cl-channel_core"/>
</dbReference>
<accession>A0ABU7L8F9</accession>
<evidence type="ECO:0000313" key="9">
    <source>
        <dbReference type="EMBL" id="MEE2057838.1"/>
    </source>
</evidence>
<dbReference type="EMBL" id="JAUTXY010000003">
    <property type="protein sequence ID" value="MEE2057838.1"/>
    <property type="molecule type" value="Genomic_DNA"/>
</dbReference>
<feature type="transmembrane region" description="Helical" evidence="8">
    <location>
        <begin position="18"/>
        <end position="43"/>
    </location>
</feature>
<dbReference type="SUPFAM" id="SSF81340">
    <property type="entry name" value="Clc chloride channel"/>
    <property type="match status" value="1"/>
</dbReference>
<dbReference type="PRINTS" id="PR00762">
    <property type="entry name" value="CLCHANNEL"/>
</dbReference>
<keyword evidence="3 8" id="KW-0812">Transmembrane</keyword>
<keyword evidence="5" id="KW-0406">Ion transport</keyword>
<dbReference type="CDD" id="cd01031">
    <property type="entry name" value="EriC"/>
    <property type="match status" value="1"/>
</dbReference>
<feature type="transmembrane region" description="Helical" evidence="8">
    <location>
        <begin position="335"/>
        <end position="354"/>
    </location>
</feature>
<protein>
    <submittedName>
        <fullName evidence="9">ClC family H(+)/Cl(-) exchange transporter</fullName>
    </submittedName>
</protein>
<feature type="transmembrane region" description="Helical" evidence="8">
    <location>
        <begin position="165"/>
        <end position="185"/>
    </location>
</feature>
<keyword evidence="7" id="KW-0868">Chloride</keyword>
<feature type="transmembrane region" description="Helical" evidence="8">
    <location>
        <begin position="406"/>
        <end position="426"/>
    </location>
</feature>
<dbReference type="PANTHER" id="PTHR45711">
    <property type="entry name" value="CHLORIDE CHANNEL PROTEIN"/>
    <property type="match status" value="1"/>
</dbReference>
<dbReference type="Pfam" id="PF00654">
    <property type="entry name" value="Voltage_CLC"/>
    <property type="match status" value="1"/>
</dbReference>
<gene>
    <name evidence="9" type="ORF">Q7514_09920</name>
</gene>
<evidence type="ECO:0000313" key="10">
    <source>
        <dbReference type="Proteomes" id="UP001336020"/>
    </source>
</evidence>
<comment type="caution">
    <text evidence="9">The sequence shown here is derived from an EMBL/GenBank/DDBJ whole genome shotgun (WGS) entry which is preliminary data.</text>
</comment>
<feature type="transmembrane region" description="Helical" evidence="8">
    <location>
        <begin position="64"/>
        <end position="83"/>
    </location>
</feature>
<feature type="transmembrane region" description="Helical" evidence="8">
    <location>
        <begin position="271"/>
        <end position="291"/>
    </location>
</feature>
<evidence type="ECO:0000256" key="5">
    <source>
        <dbReference type="ARBA" id="ARBA00023065"/>
    </source>
</evidence>
<reference evidence="9 10" key="1">
    <citation type="submission" date="2023-07" db="EMBL/GenBank/DDBJ databases">
        <authorList>
            <person name="Girao M."/>
            <person name="Carvalho M.F."/>
        </authorList>
    </citation>
    <scope>NUCLEOTIDE SEQUENCE [LARGE SCALE GENOMIC DNA]</scope>
    <source>
        <strain evidence="9 10">YIM65754</strain>
    </source>
</reference>
<evidence type="ECO:0000256" key="8">
    <source>
        <dbReference type="SAM" id="Phobius"/>
    </source>
</evidence>
<organism evidence="9 10">
    <name type="scientific">Rhodococcus artemisiae</name>
    <dbReference type="NCBI Taxonomy" id="714159"/>
    <lineage>
        <taxon>Bacteria</taxon>
        <taxon>Bacillati</taxon>
        <taxon>Actinomycetota</taxon>
        <taxon>Actinomycetes</taxon>
        <taxon>Mycobacteriales</taxon>
        <taxon>Nocardiaceae</taxon>
        <taxon>Rhodococcus</taxon>
    </lineage>
</organism>
<feature type="transmembrane region" description="Helical" evidence="8">
    <location>
        <begin position="366"/>
        <end position="394"/>
    </location>
</feature>
<comment type="subcellular location">
    <subcellularLocation>
        <location evidence="1">Membrane</location>
        <topology evidence="1">Multi-pass membrane protein</topology>
    </subcellularLocation>
</comment>
<dbReference type="InterPro" id="IPR001807">
    <property type="entry name" value="ClC"/>
</dbReference>
<dbReference type="Proteomes" id="UP001336020">
    <property type="component" value="Unassembled WGS sequence"/>
</dbReference>
<keyword evidence="4 8" id="KW-1133">Transmembrane helix</keyword>
<proteinExistence type="predicted"/>
<evidence type="ECO:0000256" key="3">
    <source>
        <dbReference type="ARBA" id="ARBA00022692"/>
    </source>
</evidence>
<keyword evidence="6 8" id="KW-0472">Membrane</keyword>
<keyword evidence="10" id="KW-1185">Reference proteome</keyword>
<evidence type="ECO:0000256" key="7">
    <source>
        <dbReference type="ARBA" id="ARBA00023214"/>
    </source>
</evidence>
<evidence type="ECO:0000256" key="4">
    <source>
        <dbReference type="ARBA" id="ARBA00022989"/>
    </source>
</evidence>
<feature type="transmembrane region" description="Helical" evidence="8">
    <location>
        <begin position="230"/>
        <end position="251"/>
    </location>
</feature>
<feature type="transmembrane region" description="Helical" evidence="8">
    <location>
        <begin position="303"/>
        <end position="323"/>
    </location>
</feature>
<feature type="transmembrane region" description="Helical" evidence="8">
    <location>
        <begin position="197"/>
        <end position="215"/>
    </location>
</feature>
<name>A0ABU7L8F9_9NOCA</name>
<dbReference type="PANTHER" id="PTHR45711:SF6">
    <property type="entry name" value="CHLORIDE CHANNEL PROTEIN"/>
    <property type="match status" value="1"/>
</dbReference>
<evidence type="ECO:0000256" key="2">
    <source>
        <dbReference type="ARBA" id="ARBA00022448"/>
    </source>
</evidence>
<keyword evidence="2" id="KW-0813">Transport</keyword>
<dbReference type="RefSeq" id="WP_330133057.1">
    <property type="nucleotide sequence ID" value="NZ_JAUTXY010000003.1"/>
</dbReference>